<gene>
    <name evidence="1" type="ORF">ACFQV2_11845</name>
</gene>
<reference evidence="2" key="1">
    <citation type="journal article" date="2019" name="Int. J. Syst. Evol. Microbiol.">
        <title>The Global Catalogue of Microorganisms (GCM) 10K type strain sequencing project: providing services to taxonomists for standard genome sequencing and annotation.</title>
        <authorList>
            <consortium name="The Broad Institute Genomics Platform"/>
            <consortium name="The Broad Institute Genome Sequencing Center for Infectious Disease"/>
            <person name="Wu L."/>
            <person name="Ma J."/>
        </authorList>
    </citation>
    <scope>NUCLEOTIDE SEQUENCE [LARGE SCALE GENOMIC DNA]</scope>
    <source>
        <strain evidence="2">JCM 17695</strain>
    </source>
</reference>
<dbReference type="Proteomes" id="UP001596512">
    <property type="component" value="Unassembled WGS sequence"/>
</dbReference>
<proteinExistence type="predicted"/>
<accession>A0ABW2TK59</accession>
<evidence type="ECO:0000313" key="2">
    <source>
        <dbReference type="Proteomes" id="UP001596512"/>
    </source>
</evidence>
<organism evidence="1 2">
    <name type="scientific">Actinokineospora soli</name>
    <dbReference type="NCBI Taxonomy" id="1048753"/>
    <lineage>
        <taxon>Bacteria</taxon>
        <taxon>Bacillati</taxon>
        <taxon>Actinomycetota</taxon>
        <taxon>Actinomycetes</taxon>
        <taxon>Pseudonocardiales</taxon>
        <taxon>Pseudonocardiaceae</taxon>
        <taxon>Actinokineospora</taxon>
    </lineage>
</organism>
<dbReference type="EMBL" id="JBHTEY010000004">
    <property type="protein sequence ID" value="MFC7614137.1"/>
    <property type="molecule type" value="Genomic_DNA"/>
</dbReference>
<comment type="caution">
    <text evidence="1">The sequence shown here is derived from an EMBL/GenBank/DDBJ whole genome shotgun (WGS) entry which is preliminary data.</text>
</comment>
<protein>
    <submittedName>
        <fullName evidence="1">Uncharacterized protein</fullName>
    </submittedName>
</protein>
<keyword evidence="2" id="KW-1185">Reference proteome</keyword>
<evidence type="ECO:0000313" key="1">
    <source>
        <dbReference type="EMBL" id="MFC7614137.1"/>
    </source>
</evidence>
<sequence length="109" mass="11724">MLVEDPVLVDVVEDEVLGVGVVGRRRPVEPDLGELLSGDRVRFVGALGATVSVAAGVVTVRTLLWTAFPEESFAVTWKVWVDSGARSSRVDEPRPSWFALTGTPSMDSV</sequence>
<name>A0ABW2TK59_9PSEU</name>